<organism evidence="1 2">
    <name type="scientific">Bacillus mycoides</name>
    <dbReference type="NCBI Taxonomy" id="1405"/>
    <lineage>
        <taxon>Bacteria</taxon>
        <taxon>Bacillati</taxon>
        <taxon>Bacillota</taxon>
        <taxon>Bacilli</taxon>
        <taxon>Bacillales</taxon>
        <taxon>Bacillaceae</taxon>
        <taxon>Bacillus</taxon>
        <taxon>Bacillus cereus group</taxon>
    </lineage>
</organism>
<reference evidence="1 2" key="1">
    <citation type="journal article" date="2019" name="Environ. Microbiol.">
        <title>An active ?-lactamase is a part of an orchestrated cell wall stress resistance network of Bacillus subtilis and related rhizosphere species.</title>
        <authorList>
            <person name="Bucher T."/>
            <person name="Keren-Paz A."/>
            <person name="Hausser J."/>
            <person name="Olender T."/>
            <person name="Cytryn E."/>
            <person name="Kolodkin-Gal I."/>
        </authorList>
    </citation>
    <scope>NUCLEOTIDE SEQUENCE [LARGE SCALE GENOMIC DNA]</scope>
    <source>
        <strain evidence="1 2">I186</strain>
    </source>
</reference>
<proteinExistence type="predicted"/>
<comment type="caution">
    <text evidence="1">The sequence shown here is derived from an EMBL/GenBank/DDBJ whole genome shotgun (WGS) entry which is preliminary data.</text>
</comment>
<dbReference type="AlphaFoldDB" id="A0A4U2ZN56"/>
<dbReference type="RefSeq" id="WP_137059729.1">
    <property type="nucleotide sequence ID" value="NZ_SZOD01001462.1"/>
</dbReference>
<evidence type="ECO:0000313" key="2">
    <source>
        <dbReference type="Proteomes" id="UP000305524"/>
    </source>
</evidence>
<protein>
    <submittedName>
        <fullName evidence="1">Exosporium leader peptide-containing protein</fullName>
    </submittedName>
</protein>
<dbReference type="Proteomes" id="UP000305524">
    <property type="component" value="Unassembled WGS sequence"/>
</dbReference>
<dbReference type="NCBIfam" id="TIGR03720">
    <property type="entry name" value="exospor_lead"/>
    <property type="match status" value="1"/>
</dbReference>
<accession>A0A4U2ZN56</accession>
<dbReference type="EMBL" id="SZOD01001462">
    <property type="protein sequence ID" value="TKI76199.1"/>
    <property type="molecule type" value="Genomic_DNA"/>
</dbReference>
<sequence>MEKKKWGKYRLFDTCLIATALDSELIGPTFPPIPSITFPVGPTGGTGPTGVTGPT</sequence>
<feature type="non-terminal residue" evidence="1">
    <location>
        <position position="55"/>
    </location>
</feature>
<evidence type="ECO:0000313" key="1">
    <source>
        <dbReference type="EMBL" id="TKI76199.1"/>
    </source>
</evidence>
<gene>
    <name evidence="1" type="ORF">FC701_35405</name>
</gene>
<dbReference type="InterPro" id="IPR021201">
    <property type="entry name" value="Leader_pep_exosporium"/>
</dbReference>
<name>A0A4U2ZN56_BACMY</name>